<dbReference type="InterPro" id="IPR034136">
    <property type="entry name" value="TOPRIM_Topo6A/Spo11"/>
</dbReference>
<dbReference type="Proteomes" id="UP000887565">
    <property type="component" value="Unplaced"/>
</dbReference>
<sequence length="226" mass="25695">MGDLMFRLKDGVAVDCNIAPTQVPPVVDDITEVVSNAKFILIVEKETIFQRLQDEEFCSQFYPCMMITAKGYPDYATRQMLQLLLDSLQIPMYVLVDGDPYGIDIYLTYRFGSSNNDCDINVNNVNLNCIQWLGVLPSEISRLNFPKDQYLALTDREKSKLRCMSDRASEFADERFLVDQLQIMLELGLKVELEALCSLEASYLSQVYLRSKLAGLFESAPVSQSH</sequence>
<accession>A0A915I1K1</accession>
<dbReference type="PRINTS" id="PR01551">
    <property type="entry name" value="SPO11HOMOLOG"/>
</dbReference>
<dbReference type="GO" id="GO:0000228">
    <property type="term" value="C:nuclear chromosome"/>
    <property type="evidence" value="ECO:0007669"/>
    <property type="project" value="TreeGrafter"/>
</dbReference>
<dbReference type="InterPro" id="IPR036078">
    <property type="entry name" value="Spo11/TopoVI_A_sf"/>
</dbReference>
<keyword evidence="2" id="KW-0539">Nucleus</keyword>
<feature type="domain" description="Topoisomerase 6 subunit A/Spo11 TOPRIM" evidence="3">
    <location>
        <begin position="39"/>
        <end position="213"/>
    </location>
</feature>
<dbReference type="WBParaSite" id="nRc.2.0.1.t08017-RA">
    <property type="protein sequence ID" value="nRc.2.0.1.t08017-RA"/>
    <property type="gene ID" value="nRc.2.0.1.g08017"/>
</dbReference>
<dbReference type="GO" id="GO:0003918">
    <property type="term" value="F:DNA topoisomerase type II (double strand cut, ATP-hydrolyzing) activity"/>
    <property type="evidence" value="ECO:0007669"/>
    <property type="project" value="InterPro"/>
</dbReference>
<dbReference type="GO" id="GO:0000706">
    <property type="term" value="P:meiotic DNA double-strand break processing"/>
    <property type="evidence" value="ECO:0007669"/>
    <property type="project" value="TreeGrafter"/>
</dbReference>
<protein>
    <recommendedName>
        <fullName evidence="3">Topoisomerase 6 subunit A/Spo11 TOPRIM domain-containing protein</fullName>
    </recommendedName>
</protein>
<dbReference type="PANTHER" id="PTHR10848">
    <property type="entry name" value="MEIOTIC RECOMBINATION PROTEIN SPO11"/>
    <property type="match status" value="1"/>
</dbReference>
<dbReference type="Pfam" id="PF21180">
    <property type="entry name" value="TOP6A-Spo11_Toprim"/>
    <property type="match status" value="1"/>
</dbReference>
<reference evidence="5" key="1">
    <citation type="submission" date="2022-11" db="UniProtKB">
        <authorList>
            <consortium name="WormBaseParasite"/>
        </authorList>
    </citation>
    <scope>IDENTIFICATION</scope>
</reference>
<dbReference type="PANTHER" id="PTHR10848:SF0">
    <property type="entry name" value="MEIOTIC RECOMBINATION PROTEIN SPO11"/>
    <property type="match status" value="1"/>
</dbReference>
<name>A0A915I1K1_ROMCU</name>
<evidence type="ECO:0000256" key="2">
    <source>
        <dbReference type="ARBA" id="ARBA00023242"/>
    </source>
</evidence>
<evidence type="ECO:0000259" key="3">
    <source>
        <dbReference type="Pfam" id="PF21180"/>
    </source>
</evidence>
<dbReference type="Gene3D" id="3.40.1360.10">
    <property type="match status" value="1"/>
</dbReference>
<dbReference type="GO" id="GO:0003677">
    <property type="term" value="F:DNA binding"/>
    <property type="evidence" value="ECO:0007669"/>
    <property type="project" value="InterPro"/>
</dbReference>
<dbReference type="OMA" id="AMLKRCY"/>
<dbReference type="AlphaFoldDB" id="A0A915I1K1"/>
<keyword evidence="4" id="KW-1185">Reference proteome</keyword>
<dbReference type="GO" id="GO:0042138">
    <property type="term" value="P:meiotic DNA double-strand break formation"/>
    <property type="evidence" value="ECO:0007669"/>
    <property type="project" value="InterPro"/>
</dbReference>
<evidence type="ECO:0000313" key="4">
    <source>
        <dbReference type="Proteomes" id="UP000887565"/>
    </source>
</evidence>
<proteinExistence type="predicted"/>
<dbReference type="InterPro" id="IPR013048">
    <property type="entry name" value="Meiotic_Spo11"/>
</dbReference>
<dbReference type="InterPro" id="IPR002815">
    <property type="entry name" value="Spo11/TopoVI_A"/>
</dbReference>
<dbReference type="GO" id="GO:0007131">
    <property type="term" value="P:reciprocal meiotic recombination"/>
    <property type="evidence" value="ECO:0007669"/>
    <property type="project" value="TreeGrafter"/>
</dbReference>
<evidence type="ECO:0000256" key="1">
    <source>
        <dbReference type="ARBA" id="ARBA00004123"/>
    </source>
</evidence>
<organism evidence="4 5">
    <name type="scientific">Romanomermis culicivorax</name>
    <name type="common">Nematode worm</name>
    <dbReference type="NCBI Taxonomy" id="13658"/>
    <lineage>
        <taxon>Eukaryota</taxon>
        <taxon>Metazoa</taxon>
        <taxon>Ecdysozoa</taxon>
        <taxon>Nematoda</taxon>
        <taxon>Enoplea</taxon>
        <taxon>Dorylaimia</taxon>
        <taxon>Mermithida</taxon>
        <taxon>Mermithoidea</taxon>
        <taxon>Mermithidae</taxon>
        <taxon>Romanomermis</taxon>
    </lineage>
</organism>
<evidence type="ECO:0000313" key="5">
    <source>
        <dbReference type="WBParaSite" id="nRc.2.0.1.t08017-RA"/>
    </source>
</evidence>
<comment type="subcellular location">
    <subcellularLocation>
        <location evidence="1">Nucleus</location>
    </subcellularLocation>
</comment>
<dbReference type="SUPFAM" id="SSF56726">
    <property type="entry name" value="DNA topoisomerase IV, alpha subunit"/>
    <property type="match status" value="1"/>
</dbReference>
<dbReference type="CDD" id="cd00223">
    <property type="entry name" value="TOPRIM_TopoIIB_SPO"/>
    <property type="match status" value="1"/>
</dbReference>